<organism evidence="1 2">
    <name type="scientific">Dentiscutata erythropus</name>
    <dbReference type="NCBI Taxonomy" id="1348616"/>
    <lineage>
        <taxon>Eukaryota</taxon>
        <taxon>Fungi</taxon>
        <taxon>Fungi incertae sedis</taxon>
        <taxon>Mucoromycota</taxon>
        <taxon>Glomeromycotina</taxon>
        <taxon>Glomeromycetes</taxon>
        <taxon>Diversisporales</taxon>
        <taxon>Gigasporaceae</taxon>
        <taxon>Dentiscutata</taxon>
    </lineage>
</organism>
<gene>
    <name evidence="1" type="ORF">DERYTH_LOCUS18583</name>
</gene>
<sequence>DETNNQNDMGENIHEVNKDIKNIHKVNKDIKNIHEVNKGIEYIMILTTNTIIKCKDLRVLNPTISKTNLWQ</sequence>
<proteinExistence type="predicted"/>
<comment type="caution">
    <text evidence="1">The sequence shown here is derived from an EMBL/GenBank/DDBJ whole genome shotgun (WGS) entry which is preliminary data.</text>
</comment>
<dbReference type="EMBL" id="CAJVPY010019024">
    <property type="protein sequence ID" value="CAG8769827.1"/>
    <property type="molecule type" value="Genomic_DNA"/>
</dbReference>
<name>A0A9N9J9C7_9GLOM</name>
<protein>
    <submittedName>
        <fullName evidence="1">21207_t:CDS:1</fullName>
    </submittedName>
</protein>
<feature type="non-terminal residue" evidence="1">
    <location>
        <position position="71"/>
    </location>
</feature>
<reference evidence="1" key="1">
    <citation type="submission" date="2021-06" db="EMBL/GenBank/DDBJ databases">
        <authorList>
            <person name="Kallberg Y."/>
            <person name="Tangrot J."/>
            <person name="Rosling A."/>
        </authorList>
    </citation>
    <scope>NUCLEOTIDE SEQUENCE</scope>
    <source>
        <strain evidence="1">MA453B</strain>
    </source>
</reference>
<keyword evidence="2" id="KW-1185">Reference proteome</keyword>
<evidence type="ECO:0000313" key="2">
    <source>
        <dbReference type="Proteomes" id="UP000789405"/>
    </source>
</evidence>
<dbReference type="Proteomes" id="UP000789405">
    <property type="component" value="Unassembled WGS sequence"/>
</dbReference>
<accession>A0A9N9J9C7</accession>
<evidence type="ECO:0000313" key="1">
    <source>
        <dbReference type="EMBL" id="CAG8769827.1"/>
    </source>
</evidence>
<dbReference type="AlphaFoldDB" id="A0A9N9J9C7"/>